<dbReference type="InterPro" id="IPR036291">
    <property type="entry name" value="NAD(P)-bd_dom_sf"/>
</dbReference>
<organism evidence="4 5">
    <name type="scientific">Marinomonas spartinae</name>
    <dbReference type="NCBI Taxonomy" id="1792290"/>
    <lineage>
        <taxon>Bacteria</taxon>
        <taxon>Pseudomonadati</taxon>
        <taxon>Pseudomonadota</taxon>
        <taxon>Gammaproteobacteria</taxon>
        <taxon>Oceanospirillales</taxon>
        <taxon>Oceanospirillaceae</taxon>
        <taxon>Marinomonas</taxon>
    </lineage>
</organism>
<dbReference type="Gene3D" id="3.40.50.720">
    <property type="entry name" value="NAD(P)-binding Rossmann-like Domain"/>
    <property type="match status" value="2"/>
</dbReference>
<dbReference type="EC" id="1.1.1.79" evidence="4"/>
<evidence type="ECO:0000313" key="5">
    <source>
        <dbReference type="Proteomes" id="UP000092544"/>
    </source>
</evidence>
<evidence type="ECO:0000259" key="3">
    <source>
        <dbReference type="Pfam" id="PF02826"/>
    </source>
</evidence>
<keyword evidence="2" id="KW-0520">NAD</keyword>
<dbReference type="GO" id="GO:0030267">
    <property type="term" value="F:glyoxylate reductase (NADPH) activity"/>
    <property type="evidence" value="ECO:0007669"/>
    <property type="project" value="UniProtKB-EC"/>
</dbReference>
<evidence type="ECO:0000256" key="1">
    <source>
        <dbReference type="ARBA" id="ARBA00023002"/>
    </source>
</evidence>
<dbReference type="AlphaFoldDB" id="A0A1A8TRN2"/>
<keyword evidence="1 4" id="KW-0560">Oxidoreductase</keyword>
<dbReference type="OrthoDB" id="9787219at2"/>
<evidence type="ECO:0000256" key="2">
    <source>
        <dbReference type="ARBA" id="ARBA00023027"/>
    </source>
</evidence>
<keyword evidence="4" id="KW-0670">Pyruvate</keyword>
<keyword evidence="5" id="KW-1185">Reference proteome</keyword>
<sequence length="311" mass="34742">MIPFVGRIDEAEQAVWIKQLSALLPEETIVAFCLLSDAEKSQCDVAIVANPDPQELMQLPNLKWAHSVWAGVDRMVDELTMMPFTIVRLVDPELAKTMSEAVLAWTMYLHRGMPFYRQQQQEKIWYQRAMVMPQDRRVGVLGLGELGQVSAARLVDNGFRVSGWSRTAKILEGIRCYCGDEGLEALLRDSDILICLLPLTDRTRGLLNYERLALLPSGAMVINFARGPIVDEMTLLEHLDNGHLDHAVLDVFAQEPLPASHSFWSHPKVTVLPHISAPTNPTSASQIVAKAIRLYRANGFIPEGINTSLGY</sequence>
<dbReference type="InterPro" id="IPR029753">
    <property type="entry name" value="D-isomer_DH_CS"/>
</dbReference>
<dbReference type="SUPFAM" id="SSF51735">
    <property type="entry name" value="NAD(P)-binding Rossmann-fold domains"/>
    <property type="match status" value="1"/>
</dbReference>
<name>A0A1A8TRN2_9GAMM</name>
<feature type="domain" description="D-isomer specific 2-hydroxyacid dehydrogenase NAD-binding" evidence="3">
    <location>
        <begin position="105"/>
        <end position="276"/>
    </location>
</feature>
<dbReference type="Proteomes" id="UP000092544">
    <property type="component" value="Unassembled WGS sequence"/>
</dbReference>
<proteinExistence type="predicted"/>
<reference evidence="4 5" key="1">
    <citation type="submission" date="2016-06" db="EMBL/GenBank/DDBJ databases">
        <authorList>
            <person name="Kjaerup R.B."/>
            <person name="Dalgaard T.S."/>
            <person name="Juul-Madsen H.R."/>
        </authorList>
    </citation>
    <scope>NUCLEOTIDE SEQUENCE [LARGE SCALE GENOMIC DNA]</scope>
    <source>
        <strain evidence="4 5">CECT 8886</strain>
    </source>
</reference>
<dbReference type="PANTHER" id="PTHR43333:SF1">
    <property type="entry name" value="D-ISOMER SPECIFIC 2-HYDROXYACID DEHYDROGENASE NAD-BINDING DOMAIN-CONTAINING PROTEIN"/>
    <property type="match status" value="1"/>
</dbReference>
<dbReference type="PROSITE" id="PS00671">
    <property type="entry name" value="D_2_HYDROXYACID_DH_3"/>
    <property type="match status" value="1"/>
</dbReference>
<dbReference type="InterPro" id="IPR006140">
    <property type="entry name" value="D-isomer_DH_NAD-bd"/>
</dbReference>
<dbReference type="GO" id="GO:0051287">
    <property type="term" value="F:NAD binding"/>
    <property type="evidence" value="ECO:0007669"/>
    <property type="project" value="InterPro"/>
</dbReference>
<protein>
    <submittedName>
        <fullName evidence="4">Glyoxylate/hydroxypyruvate reductase A</fullName>
        <ecNumber evidence="4">1.1.1.79</ecNumber>
    </submittedName>
</protein>
<evidence type="ECO:0000313" key="4">
    <source>
        <dbReference type="EMBL" id="SBS35592.1"/>
    </source>
</evidence>
<dbReference type="STRING" id="1792290.MSP8886_03419"/>
<gene>
    <name evidence="4" type="primary">ghrA_1</name>
    <name evidence="4" type="ORF">MSP8886_03419</name>
</gene>
<dbReference type="EMBL" id="FLOB01000010">
    <property type="protein sequence ID" value="SBS35592.1"/>
    <property type="molecule type" value="Genomic_DNA"/>
</dbReference>
<dbReference type="Pfam" id="PF02826">
    <property type="entry name" value="2-Hacid_dh_C"/>
    <property type="match status" value="1"/>
</dbReference>
<dbReference type="CDD" id="cd12164">
    <property type="entry name" value="GDH_like_2"/>
    <property type="match status" value="1"/>
</dbReference>
<dbReference type="PANTHER" id="PTHR43333">
    <property type="entry name" value="2-HACID_DH_C DOMAIN-CONTAINING PROTEIN"/>
    <property type="match status" value="1"/>
</dbReference>
<accession>A0A1A8TRN2</accession>